<evidence type="ECO:0000256" key="1">
    <source>
        <dbReference type="ARBA" id="ARBA00022679"/>
    </source>
</evidence>
<dbReference type="GO" id="GO:0016747">
    <property type="term" value="F:acyltransferase activity, transferring groups other than amino-acyl groups"/>
    <property type="evidence" value="ECO:0007669"/>
    <property type="project" value="InterPro"/>
</dbReference>
<keyword evidence="1 4" id="KW-0808">Transferase</keyword>
<dbReference type="Pfam" id="PF00583">
    <property type="entry name" value="Acetyltransf_1"/>
    <property type="match status" value="1"/>
</dbReference>
<accession>M1P0H3</accession>
<dbReference type="InterPro" id="IPR016181">
    <property type="entry name" value="Acyl_CoA_acyltransferase"/>
</dbReference>
<proteinExistence type="predicted"/>
<name>M1P0H3_DESSD</name>
<dbReference type="Gene3D" id="3.40.630.30">
    <property type="match status" value="1"/>
</dbReference>
<dbReference type="OrthoDB" id="5459937at2"/>
<evidence type="ECO:0000256" key="2">
    <source>
        <dbReference type="ARBA" id="ARBA00023315"/>
    </source>
</evidence>
<dbReference type="AlphaFoldDB" id="M1P0H3"/>
<organism evidence="4 5">
    <name type="scientific">Desulfocapsa sulfexigens (strain DSM 10523 / SB164P1)</name>
    <dbReference type="NCBI Taxonomy" id="1167006"/>
    <lineage>
        <taxon>Bacteria</taxon>
        <taxon>Pseudomonadati</taxon>
        <taxon>Thermodesulfobacteriota</taxon>
        <taxon>Desulfobulbia</taxon>
        <taxon>Desulfobulbales</taxon>
        <taxon>Desulfocapsaceae</taxon>
        <taxon>Desulfocapsa</taxon>
    </lineage>
</organism>
<dbReference type="PANTHER" id="PTHR43072">
    <property type="entry name" value="N-ACETYLTRANSFERASE"/>
    <property type="match status" value="1"/>
</dbReference>
<keyword evidence="2 4" id="KW-0012">Acyltransferase</keyword>
<dbReference type="SUPFAM" id="SSF55729">
    <property type="entry name" value="Acyl-CoA N-acyltransferases (Nat)"/>
    <property type="match status" value="1"/>
</dbReference>
<evidence type="ECO:0000259" key="3">
    <source>
        <dbReference type="PROSITE" id="PS51186"/>
    </source>
</evidence>
<dbReference type="InterPro" id="IPR000182">
    <property type="entry name" value="GNAT_dom"/>
</dbReference>
<dbReference type="RefSeq" id="WP_015402681.1">
    <property type="nucleotide sequence ID" value="NC_020304.1"/>
</dbReference>
<evidence type="ECO:0000313" key="4">
    <source>
        <dbReference type="EMBL" id="AGF76983.1"/>
    </source>
</evidence>
<dbReference type="KEGG" id="dsf:UWK_00398"/>
<feature type="domain" description="N-acetyltransferase" evidence="3">
    <location>
        <begin position="3"/>
        <end position="167"/>
    </location>
</feature>
<sequence>MTMQIRIARPTDLEQIVSIYNQAVAEGNCTADTEALTVADRREWFAEHSPEKYPIYVIAEEATAPIIGWCSLSAHRKGRMALANVAEISYYVNKNHREKGVGRQLMRHALEKAPTLGLHNLFAILLDTNKISVDFLEKNGFSRWGHLPDIAEFPNRVCGQYIYGRKV</sequence>
<dbReference type="PANTHER" id="PTHR43072:SF23">
    <property type="entry name" value="UPF0039 PROTEIN C11D3.02C"/>
    <property type="match status" value="1"/>
</dbReference>
<dbReference type="Proteomes" id="UP000011721">
    <property type="component" value="Chromosome"/>
</dbReference>
<protein>
    <submittedName>
        <fullName evidence="4">Sortase-like acyltransferase</fullName>
    </submittedName>
</protein>
<keyword evidence="5" id="KW-1185">Reference proteome</keyword>
<dbReference type="EMBL" id="CP003985">
    <property type="protein sequence ID" value="AGF76983.1"/>
    <property type="molecule type" value="Genomic_DNA"/>
</dbReference>
<dbReference type="STRING" id="1167006.UWK_00398"/>
<evidence type="ECO:0000313" key="5">
    <source>
        <dbReference type="Proteomes" id="UP000011721"/>
    </source>
</evidence>
<dbReference type="PROSITE" id="PS51186">
    <property type="entry name" value="GNAT"/>
    <property type="match status" value="1"/>
</dbReference>
<gene>
    <name evidence="4" type="ordered locus">UWK_00398</name>
</gene>
<reference evidence="5" key="1">
    <citation type="journal article" date="2013" name="Stand. Genomic Sci.">
        <title>Complete genome sequence of Desulfocapsa sulfexigens, a marine deltaproteobacterium specialized in disproportionating inorganic sulfur compounds.</title>
        <authorList>
            <person name="Finster K.W."/>
            <person name="Kjeldsen K.U."/>
            <person name="Kube M."/>
            <person name="Reinhardt R."/>
            <person name="Mussmann M."/>
            <person name="Amann R."/>
            <person name="Schreiber L."/>
        </authorList>
    </citation>
    <scope>NUCLEOTIDE SEQUENCE [LARGE SCALE GENOMIC DNA]</scope>
    <source>
        <strain evidence="5">DSM 10523 / SB164P1</strain>
    </source>
</reference>
<dbReference type="CDD" id="cd04301">
    <property type="entry name" value="NAT_SF"/>
    <property type="match status" value="1"/>
</dbReference>
<dbReference type="HOGENOM" id="CLU_013985_4_3_7"/>
<dbReference type="eggNOG" id="COG1247">
    <property type="taxonomic scope" value="Bacteria"/>
</dbReference>